<gene>
    <name evidence="9" type="ORF">GCM10009102_12300</name>
</gene>
<dbReference type="Proteomes" id="UP001500238">
    <property type="component" value="Unassembled WGS sequence"/>
</dbReference>
<keyword evidence="5 8" id="KW-0812">Transmembrane</keyword>
<reference evidence="9 10" key="1">
    <citation type="journal article" date="2019" name="Int. J. Syst. Evol. Microbiol.">
        <title>The Global Catalogue of Microorganisms (GCM) 10K type strain sequencing project: providing services to taxonomists for standard genome sequencing and annotation.</title>
        <authorList>
            <consortium name="The Broad Institute Genomics Platform"/>
            <consortium name="The Broad Institute Genome Sequencing Center for Infectious Disease"/>
            <person name="Wu L."/>
            <person name="Ma J."/>
        </authorList>
    </citation>
    <scope>NUCLEOTIDE SEQUENCE [LARGE SCALE GENOMIC DNA]</scope>
    <source>
        <strain evidence="9 10">JCM 14603</strain>
    </source>
</reference>
<evidence type="ECO:0000256" key="5">
    <source>
        <dbReference type="ARBA" id="ARBA00022692"/>
    </source>
</evidence>
<evidence type="ECO:0000256" key="1">
    <source>
        <dbReference type="ARBA" id="ARBA00004651"/>
    </source>
</evidence>
<comment type="subcellular location">
    <subcellularLocation>
        <location evidence="1">Cell membrane</location>
        <topology evidence="1">Multi-pass membrane protein</topology>
    </subcellularLocation>
</comment>
<name>A0ABN1HRT4_9SPHN</name>
<keyword evidence="7 8" id="KW-0472">Membrane</keyword>
<feature type="transmembrane region" description="Helical" evidence="8">
    <location>
        <begin position="169"/>
        <end position="188"/>
    </location>
</feature>
<dbReference type="PANTHER" id="PTHR33908">
    <property type="entry name" value="MANNOSYLTRANSFERASE YKCB-RELATED"/>
    <property type="match status" value="1"/>
</dbReference>
<feature type="transmembrane region" description="Helical" evidence="8">
    <location>
        <begin position="79"/>
        <end position="97"/>
    </location>
</feature>
<feature type="transmembrane region" description="Helical" evidence="8">
    <location>
        <begin position="301"/>
        <end position="318"/>
    </location>
</feature>
<evidence type="ECO:0000256" key="7">
    <source>
        <dbReference type="ARBA" id="ARBA00023136"/>
    </source>
</evidence>
<feature type="transmembrane region" description="Helical" evidence="8">
    <location>
        <begin position="325"/>
        <end position="342"/>
    </location>
</feature>
<feature type="transmembrane region" description="Helical" evidence="8">
    <location>
        <begin position="103"/>
        <end position="120"/>
    </location>
</feature>
<evidence type="ECO:0000256" key="8">
    <source>
        <dbReference type="SAM" id="Phobius"/>
    </source>
</evidence>
<keyword evidence="6 8" id="KW-1133">Transmembrane helix</keyword>
<dbReference type="EMBL" id="BAAAES010000007">
    <property type="protein sequence ID" value="GAA0664402.1"/>
    <property type="molecule type" value="Genomic_DNA"/>
</dbReference>
<dbReference type="PANTHER" id="PTHR33908:SF3">
    <property type="entry name" value="UNDECAPRENYL PHOSPHATE-ALPHA-4-AMINO-4-DEOXY-L-ARABINOSE ARABINOSYL TRANSFERASE"/>
    <property type="match status" value="1"/>
</dbReference>
<dbReference type="InterPro" id="IPR050297">
    <property type="entry name" value="LipidA_mod_glycosyltrf_83"/>
</dbReference>
<accession>A0ABN1HRT4</accession>
<evidence type="ECO:0000256" key="2">
    <source>
        <dbReference type="ARBA" id="ARBA00022475"/>
    </source>
</evidence>
<protein>
    <recommendedName>
        <fullName evidence="11">Glycosyltransferase RgtA/B/C/D-like domain-containing protein</fullName>
    </recommendedName>
</protein>
<feature type="transmembrane region" description="Helical" evidence="8">
    <location>
        <begin position="200"/>
        <end position="223"/>
    </location>
</feature>
<evidence type="ECO:0000313" key="9">
    <source>
        <dbReference type="EMBL" id="GAA0664402.1"/>
    </source>
</evidence>
<keyword evidence="4" id="KW-0808">Transferase</keyword>
<evidence type="ECO:0000256" key="6">
    <source>
        <dbReference type="ARBA" id="ARBA00022989"/>
    </source>
</evidence>
<feature type="transmembrane region" description="Helical" evidence="8">
    <location>
        <begin position="252"/>
        <end position="271"/>
    </location>
</feature>
<keyword evidence="10" id="KW-1185">Reference proteome</keyword>
<keyword evidence="3" id="KW-0328">Glycosyltransferase</keyword>
<evidence type="ECO:0000256" key="3">
    <source>
        <dbReference type="ARBA" id="ARBA00022676"/>
    </source>
</evidence>
<proteinExistence type="predicted"/>
<keyword evidence="2" id="KW-1003">Cell membrane</keyword>
<organism evidence="9 10">
    <name type="scientific">Sphingomonas insulae</name>
    <dbReference type="NCBI Taxonomy" id="424800"/>
    <lineage>
        <taxon>Bacteria</taxon>
        <taxon>Pseudomonadati</taxon>
        <taxon>Pseudomonadota</taxon>
        <taxon>Alphaproteobacteria</taxon>
        <taxon>Sphingomonadales</taxon>
        <taxon>Sphingomonadaceae</taxon>
        <taxon>Sphingomonas</taxon>
    </lineage>
</organism>
<evidence type="ECO:0000313" key="10">
    <source>
        <dbReference type="Proteomes" id="UP001500238"/>
    </source>
</evidence>
<sequence>MTRGMTPFRIWLILLIAAAALRLLDLGNPLVDLDEQMYLLVGQRMWDGAIPYVDIWDRKPIGLFLLYAATQALPMDAVVAYQSVAAVAAVATAGLIAGLVRRFGAAAGALPAGLTYLVWLELIGGRGGQSPVFYNLLVAAAATLVWRAIADRKRTGALAMMLVGLALQLKPTVVFEGLFLGVTLLVACWRSTGSAARVAVAAAGYMAAALLPTLLAYATYAAIGHGDAWWFANVDSIFLRDVPPGEPLLDRLAGAAMVLALPALAAIRGVIGTRGVARAFVAAWLAVAIIGWLLIPPYFNHYALPLLVPIGVAAGLALDRGTMRGLMAVAAIGLLLLSGYPHRGETADARRRLATLSAAIARHAGRDCPFVFEAPPALYTAGRFCLPGPYPFPSHLIQASERRAIGVDPAAEVARILAARPSVIVTGRAPRDGDSRTVPLVDRAIAAHYRPVARQLGVTVYAIVD</sequence>
<evidence type="ECO:0008006" key="11">
    <source>
        <dbReference type="Google" id="ProtNLM"/>
    </source>
</evidence>
<evidence type="ECO:0000256" key="4">
    <source>
        <dbReference type="ARBA" id="ARBA00022679"/>
    </source>
</evidence>
<feature type="transmembrane region" description="Helical" evidence="8">
    <location>
        <begin position="276"/>
        <end position="295"/>
    </location>
</feature>
<comment type="caution">
    <text evidence="9">The sequence shown here is derived from an EMBL/GenBank/DDBJ whole genome shotgun (WGS) entry which is preliminary data.</text>
</comment>
<feature type="transmembrane region" description="Helical" evidence="8">
    <location>
        <begin position="132"/>
        <end position="149"/>
    </location>
</feature>